<gene>
    <name evidence="1" type="ORF">CTM59_11350</name>
</gene>
<dbReference type="EMBL" id="PENH01000003">
    <property type="protein sequence ID" value="PJI23811.1"/>
    <property type="molecule type" value="Genomic_DNA"/>
</dbReference>
<sequence length="78" mass="9301">MCCKTYCLAFQKRRFCTVKAYVLRCKRAAFAMPNRNYHFSNELYLQNGGGFIKKLLLFRSGVIHLQYLFFVYFSPCHK</sequence>
<dbReference type="AlphaFoldDB" id="A0A2M8TIQ8"/>
<name>A0A2M8TIQ8_PREIN</name>
<dbReference type="Proteomes" id="UP000231201">
    <property type="component" value="Unassembled WGS sequence"/>
</dbReference>
<evidence type="ECO:0000313" key="2">
    <source>
        <dbReference type="Proteomes" id="UP000231201"/>
    </source>
</evidence>
<accession>A0A2M8TIQ8</accession>
<proteinExistence type="predicted"/>
<reference evidence="1 2" key="1">
    <citation type="submission" date="2017-11" db="EMBL/GenBank/DDBJ databases">
        <title>Genome sequencing of Prevotella intermedia KCOM 2833.</title>
        <authorList>
            <person name="Kook J.-K."/>
            <person name="Park S.-N."/>
            <person name="Lim Y.K."/>
        </authorList>
    </citation>
    <scope>NUCLEOTIDE SEQUENCE [LARGE SCALE GENOMIC DNA]</scope>
    <source>
        <strain evidence="1 2">KCOM 2833</strain>
    </source>
</reference>
<protein>
    <submittedName>
        <fullName evidence="1">Uncharacterized protein</fullName>
    </submittedName>
</protein>
<comment type="caution">
    <text evidence="1">The sequence shown here is derived from an EMBL/GenBank/DDBJ whole genome shotgun (WGS) entry which is preliminary data.</text>
</comment>
<evidence type="ECO:0000313" key="1">
    <source>
        <dbReference type="EMBL" id="PJI23811.1"/>
    </source>
</evidence>
<organism evidence="1 2">
    <name type="scientific">Prevotella intermedia</name>
    <dbReference type="NCBI Taxonomy" id="28131"/>
    <lineage>
        <taxon>Bacteria</taxon>
        <taxon>Pseudomonadati</taxon>
        <taxon>Bacteroidota</taxon>
        <taxon>Bacteroidia</taxon>
        <taxon>Bacteroidales</taxon>
        <taxon>Prevotellaceae</taxon>
        <taxon>Prevotella</taxon>
    </lineage>
</organism>